<gene>
    <name evidence="1" type="ORF">DFA_06090</name>
</gene>
<dbReference type="GeneID" id="14875977"/>
<dbReference type="RefSeq" id="XP_004361803.1">
    <property type="nucleotide sequence ID" value="XM_004361746.1"/>
</dbReference>
<evidence type="ECO:0000313" key="2">
    <source>
        <dbReference type="Proteomes" id="UP000007797"/>
    </source>
</evidence>
<sequence>MESTGTRTFFDKSHDDTLFKSKIQPNTLNWEQFLQSTQWKGESFDEFKEKNNY</sequence>
<name>F4PK28_CACFS</name>
<keyword evidence="2" id="KW-1185">Reference proteome</keyword>
<accession>F4PK28</accession>
<organism evidence="1 2">
    <name type="scientific">Cavenderia fasciculata</name>
    <name type="common">Slime mold</name>
    <name type="synonym">Dictyostelium fasciculatum</name>
    <dbReference type="NCBI Taxonomy" id="261658"/>
    <lineage>
        <taxon>Eukaryota</taxon>
        <taxon>Amoebozoa</taxon>
        <taxon>Evosea</taxon>
        <taxon>Eumycetozoa</taxon>
        <taxon>Dictyostelia</taxon>
        <taxon>Acytosteliales</taxon>
        <taxon>Cavenderiaceae</taxon>
        <taxon>Cavenderia</taxon>
    </lineage>
</organism>
<evidence type="ECO:0000313" key="1">
    <source>
        <dbReference type="EMBL" id="EGG23952.1"/>
    </source>
</evidence>
<reference evidence="2" key="1">
    <citation type="journal article" date="2011" name="Genome Res.">
        <title>Phylogeny-wide analysis of social amoeba genomes highlights ancient origins for complex intercellular communication.</title>
        <authorList>
            <person name="Heidel A.J."/>
            <person name="Lawal H.M."/>
            <person name="Felder M."/>
            <person name="Schilde C."/>
            <person name="Helps N.R."/>
            <person name="Tunggal B."/>
            <person name="Rivero F."/>
            <person name="John U."/>
            <person name="Schleicher M."/>
            <person name="Eichinger L."/>
            <person name="Platzer M."/>
            <person name="Noegel A.A."/>
            <person name="Schaap P."/>
            <person name="Gloeckner G."/>
        </authorList>
    </citation>
    <scope>NUCLEOTIDE SEQUENCE [LARGE SCALE GENOMIC DNA]</scope>
    <source>
        <strain evidence="2">SH3</strain>
    </source>
</reference>
<dbReference type="AlphaFoldDB" id="F4PK28"/>
<dbReference type="KEGG" id="dfa:DFA_06090"/>
<dbReference type="Proteomes" id="UP000007797">
    <property type="component" value="Unassembled WGS sequence"/>
</dbReference>
<protein>
    <submittedName>
        <fullName evidence="1">Uncharacterized protein</fullName>
    </submittedName>
</protein>
<dbReference type="EMBL" id="GL883007">
    <property type="protein sequence ID" value="EGG23952.1"/>
    <property type="molecule type" value="Genomic_DNA"/>
</dbReference>
<proteinExistence type="predicted"/>